<evidence type="ECO:0000313" key="2">
    <source>
        <dbReference type="Proteomes" id="UP000034154"/>
    </source>
</evidence>
<proteinExistence type="predicted"/>
<gene>
    <name evidence="1" type="ORF">UW63_C0089G0005</name>
</gene>
<dbReference type="Proteomes" id="UP000034154">
    <property type="component" value="Unassembled WGS sequence"/>
</dbReference>
<comment type="caution">
    <text evidence="1">The sequence shown here is derived from an EMBL/GenBank/DDBJ whole genome shotgun (WGS) entry which is preliminary data.</text>
</comment>
<name>A0A0G1M801_9BACT</name>
<protein>
    <submittedName>
        <fullName evidence="1">Uncharacterized protein</fullName>
    </submittedName>
</protein>
<evidence type="ECO:0000313" key="1">
    <source>
        <dbReference type="EMBL" id="KKT68034.1"/>
    </source>
</evidence>
<organism evidence="1 2">
    <name type="scientific">Candidatus Uhrbacteria bacterium GW2011_GWF2_44_350</name>
    <dbReference type="NCBI Taxonomy" id="1619000"/>
    <lineage>
        <taxon>Bacteria</taxon>
        <taxon>Candidatus Uhriibacteriota</taxon>
    </lineage>
</organism>
<accession>A0A0G1M801</accession>
<dbReference type="EMBL" id="LCJB01000089">
    <property type="protein sequence ID" value="KKT68034.1"/>
    <property type="molecule type" value="Genomic_DNA"/>
</dbReference>
<reference evidence="1 2" key="1">
    <citation type="journal article" date="2015" name="Nature">
        <title>rRNA introns, odd ribosomes, and small enigmatic genomes across a large radiation of phyla.</title>
        <authorList>
            <person name="Brown C.T."/>
            <person name="Hug L.A."/>
            <person name="Thomas B.C."/>
            <person name="Sharon I."/>
            <person name="Castelle C.J."/>
            <person name="Singh A."/>
            <person name="Wilkins M.J."/>
            <person name="Williams K.H."/>
            <person name="Banfield J.F."/>
        </authorList>
    </citation>
    <scope>NUCLEOTIDE SEQUENCE [LARGE SCALE GENOMIC DNA]</scope>
</reference>
<sequence>MNDAVVHGRTRQEVLEFGEGPHVSREVDRDAEVLVEDQLLWFVVVHLEYDFANDPVVAVQMHADSATV</sequence>
<dbReference type="AlphaFoldDB" id="A0A0G1M801"/>